<dbReference type="SUPFAM" id="SSF51735">
    <property type="entry name" value="NAD(P)-binding Rossmann-fold domains"/>
    <property type="match status" value="1"/>
</dbReference>
<dbReference type="InterPro" id="IPR036291">
    <property type="entry name" value="NAD(P)-bd_dom_sf"/>
</dbReference>
<dbReference type="PANTHER" id="PTHR42760">
    <property type="entry name" value="SHORT-CHAIN DEHYDROGENASES/REDUCTASES FAMILY MEMBER"/>
    <property type="match status" value="1"/>
</dbReference>
<dbReference type="Proteomes" id="UP001642406">
    <property type="component" value="Unassembled WGS sequence"/>
</dbReference>
<proteinExistence type="inferred from homology"/>
<dbReference type="PRINTS" id="PR00081">
    <property type="entry name" value="GDHRDH"/>
</dbReference>
<comment type="similarity">
    <text evidence="1">Belongs to the short-chain dehydrogenases/reductases (SDR) family.</text>
</comment>
<dbReference type="EMBL" id="CAWUHC010000157">
    <property type="protein sequence ID" value="CAK7236349.1"/>
    <property type="molecule type" value="Genomic_DNA"/>
</dbReference>
<dbReference type="InterPro" id="IPR002347">
    <property type="entry name" value="SDR_fam"/>
</dbReference>
<reference evidence="3 4" key="1">
    <citation type="submission" date="2024-01" db="EMBL/GenBank/DDBJ databases">
        <authorList>
            <person name="Allen C."/>
            <person name="Tagirdzhanova G."/>
        </authorList>
    </citation>
    <scope>NUCLEOTIDE SEQUENCE [LARGE SCALE GENOMIC DNA]</scope>
</reference>
<comment type="caution">
    <text evidence="3">The sequence shown here is derived from an EMBL/GenBank/DDBJ whole genome shotgun (WGS) entry which is preliminary data.</text>
</comment>
<evidence type="ECO:0008006" key="5">
    <source>
        <dbReference type="Google" id="ProtNLM"/>
    </source>
</evidence>
<accession>A0ABP0CW23</accession>
<dbReference type="Pfam" id="PF13561">
    <property type="entry name" value="adh_short_C2"/>
    <property type="match status" value="1"/>
</dbReference>
<keyword evidence="2" id="KW-0560">Oxidoreductase</keyword>
<dbReference type="PRINTS" id="PR00080">
    <property type="entry name" value="SDRFAMILY"/>
</dbReference>
<organism evidence="3 4">
    <name type="scientific">Sporothrix bragantina</name>
    <dbReference type="NCBI Taxonomy" id="671064"/>
    <lineage>
        <taxon>Eukaryota</taxon>
        <taxon>Fungi</taxon>
        <taxon>Dikarya</taxon>
        <taxon>Ascomycota</taxon>
        <taxon>Pezizomycotina</taxon>
        <taxon>Sordariomycetes</taxon>
        <taxon>Sordariomycetidae</taxon>
        <taxon>Ophiostomatales</taxon>
        <taxon>Ophiostomataceae</taxon>
        <taxon>Sporothrix</taxon>
    </lineage>
</organism>
<keyword evidence="4" id="KW-1185">Reference proteome</keyword>
<protein>
    <recommendedName>
        <fullName evidence="5">2-deoxy-D-gluconate 3-dehydrogenase</fullName>
    </recommendedName>
</protein>
<evidence type="ECO:0000256" key="1">
    <source>
        <dbReference type="ARBA" id="ARBA00006484"/>
    </source>
</evidence>
<evidence type="ECO:0000313" key="4">
    <source>
        <dbReference type="Proteomes" id="UP001642406"/>
    </source>
</evidence>
<name>A0ABP0CW23_9PEZI</name>
<evidence type="ECO:0000313" key="3">
    <source>
        <dbReference type="EMBL" id="CAK7236349.1"/>
    </source>
</evidence>
<sequence length="281" mass="29723">MPSFPVDNKYPAVATPCHGDSKPVLSLFDLTGKTALVTGGNGGIGGGIARGLAEAGADIIIFQVPGETSDFAATLAAETGRRVDVYECDLLQPAMIRETVSQVLDEDKDGHVVDILCNCAGISGGFVPILDETDAHREQVVQIHFHAVYSLSALLGEHFAKRGRGGKIINVSSLTAHRAMTRFSVYGPIKAAVSQLTTSLANELAVYHVQVNTLTPGWIHTPLSQKTVDNPERSREIVASIPAGRWGRPNDFKGVAVFLASAASDYISGAEIFVDGGTHGM</sequence>
<dbReference type="PANTHER" id="PTHR42760:SF5">
    <property type="entry name" value="2-DEHYDRO-3-DEOXY-D-GLUCONATE 5-DEHYDROGENASE"/>
    <property type="match status" value="1"/>
</dbReference>
<evidence type="ECO:0000256" key="2">
    <source>
        <dbReference type="ARBA" id="ARBA00023002"/>
    </source>
</evidence>
<gene>
    <name evidence="3" type="ORF">SBRCBS47491_009607</name>
</gene>
<dbReference type="Gene3D" id="3.40.50.720">
    <property type="entry name" value="NAD(P)-binding Rossmann-like Domain"/>
    <property type="match status" value="1"/>
</dbReference>